<gene>
    <name evidence="2" type="primary">ORF88216</name>
</gene>
<dbReference type="EMBL" id="HACG01026911">
    <property type="protein sequence ID" value="CEK73776.1"/>
    <property type="molecule type" value="Transcribed_RNA"/>
</dbReference>
<feature type="region of interest" description="Disordered" evidence="1">
    <location>
        <begin position="46"/>
        <end position="78"/>
    </location>
</feature>
<proteinExistence type="predicted"/>
<evidence type="ECO:0000313" key="2">
    <source>
        <dbReference type="EMBL" id="CEK73776.1"/>
    </source>
</evidence>
<accession>A0A0B7A0Y2</accession>
<reference evidence="2" key="1">
    <citation type="submission" date="2014-12" db="EMBL/GenBank/DDBJ databases">
        <title>Insight into the proteome of Arion vulgaris.</title>
        <authorList>
            <person name="Aradska J."/>
            <person name="Bulat T."/>
            <person name="Smidak R."/>
            <person name="Sarate P."/>
            <person name="Gangsoo J."/>
            <person name="Sialana F."/>
            <person name="Bilban M."/>
            <person name="Lubec G."/>
        </authorList>
    </citation>
    <scope>NUCLEOTIDE SEQUENCE</scope>
    <source>
        <tissue evidence="2">Skin</tissue>
    </source>
</reference>
<name>A0A0B7A0Y2_9EUPU</name>
<feature type="non-terminal residue" evidence="2">
    <location>
        <position position="1"/>
    </location>
</feature>
<protein>
    <submittedName>
        <fullName evidence="2">Uncharacterized protein</fullName>
    </submittedName>
</protein>
<evidence type="ECO:0000256" key="1">
    <source>
        <dbReference type="SAM" id="MobiDB-lite"/>
    </source>
</evidence>
<dbReference type="AlphaFoldDB" id="A0A0B7A0Y2"/>
<sequence>NGNGLTLILANTDVNGNGFSLVSQITEVKSKDENCVDIDENMQTGEVSSDYHESGTSPQRESNQASSGFISSNSTSHYDDDLEDVNNEEHMTYAVRMNDNKSTLQQDLQEMILELIAQLTDVKESSDLWCNELFHLLGDVPGVQLGRQTVIGLDNLDQESVSLNDLTRASAKGQQRASQPEDMIENYWFLSTLKRKIMKIERLIATMNRFKRLAAGTHKRTWRIRNQFPEASYTSISTQRSNSCDMETFSCSTLTDNVEQAHFVPAEHGANVDNIRMDT</sequence>
<feature type="non-terminal residue" evidence="2">
    <location>
        <position position="279"/>
    </location>
</feature>
<feature type="compositionally biased region" description="Polar residues" evidence="1">
    <location>
        <begin position="54"/>
        <end position="76"/>
    </location>
</feature>
<organism evidence="2">
    <name type="scientific">Arion vulgaris</name>
    <dbReference type="NCBI Taxonomy" id="1028688"/>
    <lineage>
        <taxon>Eukaryota</taxon>
        <taxon>Metazoa</taxon>
        <taxon>Spiralia</taxon>
        <taxon>Lophotrochozoa</taxon>
        <taxon>Mollusca</taxon>
        <taxon>Gastropoda</taxon>
        <taxon>Heterobranchia</taxon>
        <taxon>Euthyneura</taxon>
        <taxon>Panpulmonata</taxon>
        <taxon>Eupulmonata</taxon>
        <taxon>Stylommatophora</taxon>
        <taxon>Helicina</taxon>
        <taxon>Arionoidea</taxon>
        <taxon>Arionidae</taxon>
        <taxon>Arion</taxon>
    </lineage>
</organism>